<feature type="compositionally biased region" description="Polar residues" evidence="2">
    <location>
        <begin position="349"/>
        <end position="360"/>
    </location>
</feature>
<dbReference type="AlphaFoldDB" id="A0A8K0FYY1"/>
<feature type="region of interest" description="Disordered" evidence="2">
    <location>
        <begin position="550"/>
        <end position="575"/>
    </location>
</feature>
<dbReference type="InterPro" id="IPR001487">
    <property type="entry name" value="Bromodomain"/>
</dbReference>
<feature type="compositionally biased region" description="Polar residues" evidence="2">
    <location>
        <begin position="86"/>
        <end position="96"/>
    </location>
</feature>
<feature type="compositionally biased region" description="Polar residues" evidence="2">
    <location>
        <begin position="422"/>
        <end position="438"/>
    </location>
</feature>
<evidence type="ECO:0000313" key="4">
    <source>
        <dbReference type="EMBL" id="KAF2879733.1"/>
    </source>
</evidence>
<feature type="compositionally biased region" description="Polar residues" evidence="2">
    <location>
        <begin position="383"/>
        <end position="401"/>
    </location>
</feature>
<feature type="compositionally biased region" description="Basic and acidic residues" evidence="2">
    <location>
        <begin position="106"/>
        <end position="133"/>
    </location>
</feature>
<reference evidence="4" key="1">
    <citation type="submission" date="2019-08" db="EMBL/GenBank/DDBJ databases">
        <title>The genome of the North American firefly Photinus pyralis.</title>
        <authorList>
            <consortium name="Photinus pyralis genome working group"/>
            <person name="Fallon T.R."/>
            <person name="Sander Lower S.E."/>
            <person name="Weng J.-K."/>
        </authorList>
    </citation>
    <scope>NUCLEOTIDE SEQUENCE</scope>
    <source>
        <strain evidence="4">TRF0915ILg1</strain>
        <tissue evidence="4">Whole body</tissue>
    </source>
</reference>
<dbReference type="OrthoDB" id="1742084at2759"/>
<dbReference type="SUPFAM" id="SSF47370">
    <property type="entry name" value="Bromodomain"/>
    <property type="match status" value="1"/>
</dbReference>
<feature type="compositionally biased region" description="Low complexity" evidence="2">
    <location>
        <begin position="557"/>
        <end position="570"/>
    </location>
</feature>
<dbReference type="Gene3D" id="1.20.920.10">
    <property type="entry name" value="Bromodomain-like"/>
    <property type="match status" value="1"/>
</dbReference>
<feature type="region of interest" description="Disordered" evidence="2">
    <location>
        <begin position="306"/>
        <end position="438"/>
    </location>
</feature>
<sequence>MYQIAMDQNRQDNTPTQHTLQVHMHHLCCPCSNVIYPYYPPGYRPPILAQPPPIPRPSYLHHYQYTQLHVNPTYNVPLPPTMAQPLAQTMNHSPPSTVDLAFGPPPRDRRNLDGQEFDDQRTPTDKNKGDNRDSQLQYTPLSTDNTYAGVVSPQNSNENFMDLTAAQVAALSTENYITYLVNGCVIGERIAKRNEHRPCFKNIQNLCNRTRSEVVKPNITVSNIHSQGMPWATKDFIFAYVRAINCWCILRGYLGCKDGNLGKIEKEISPEFRTCYTKWEKCTKQLTHYLIETFCKLDEANSPSTIATNNTPVQANPGPSAAGSSPVNLLTRTRNTSPAQETRKLVQSLPETPTQQQNVERNLPNKEMSNLKGIPGILHIPPATSTELGEARNPTSESTEISPRDDDSDSESRVYMKPGSYNVPTKQLSSQSNTNSPRSVEFLDTAQNVSAYQKKIAAEKSDSLTSELLRDKVWQTAQNITPDFIKQNEETSTNVSSNNVERLFEVISTPQQNKKIENWLNNEKNRFDCRVLDIEEDNIQTGDEALQCSSSGKTRLNDSNNSRCNSNTNNDMETSHRNLKKRVEVGELRPLQKSYNSYRRSLNAWEYKSGGLTDSAVILMDRIVKELEREEFAAHVCLRPPTYSDEYELKNPTDLSTIHKKFKLNKYVCINEIVHDIRHICYSASENFTDGQTLKQLAQFRERFEELICHAFPHMDFKHVKGEPNEMIGPVVTKPGRNRKAAEGDGDH</sequence>
<comment type="caution">
    <text evidence="4">The sequence shown here is derived from an EMBL/GenBank/DDBJ whole genome shotgun (WGS) entry which is preliminary data.</text>
</comment>
<feature type="compositionally biased region" description="Basic and acidic residues" evidence="2">
    <location>
        <begin position="402"/>
        <end position="414"/>
    </location>
</feature>
<name>A0A8K0FYY1_IGNLU</name>
<accession>A0A8K0FYY1</accession>
<evidence type="ECO:0000313" key="5">
    <source>
        <dbReference type="Proteomes" id="UP000801492"/>
    </source>
</evidence>
<feature type="region of interest" description="Disordered" evidence="2">
    <location>
        <begin position="728"/>
        <end position="748"/>
    </location>
</feature>
<evidence type="ECO:0000256" key="2">
    <source>
        <dbReference type="SAM" id="MobiDB-lite"/>
    </source>
</evidence>
<evidence type="ECO:0000256" key="1">
    <source>
        <dbReference type="ARBA" id="ARBA00023117"/>
    </source>
</evidence>
<organism evidence="4 5">
    <name type="scientific">Ignelater luminosus</name>
    <name type="common">Cucubano</name>
    <name type="synonym">Pyrophorus luminosus</name>
    <dbReference type="NCBI Taxonomy" id="2038154"/>
    <lineage>
        <taxon>Eukaryota</taxon>
        <taxon>Metazoa</taxon>
        <taxon>Ecdysozoa</taxon>
        <taxon>Arthropoda</taxon>
        <taxon>Hexapoda</taxon>
        <taxon>Insecta</taxon>
        <taxon>Pterygota</taxon>
        <taxon>Neoptera</taxon>
        <taxon>Endopterygota</taxon>
        <taxon>Coleoptera</taxon>
        <taxon>Polyphaga</taxon>
        <taxon>Elateriformia</taxon>
        <taxon>Elateroidea</taxon>
        <taxon>Elateridae</taxon>
        <taxon>Agrypninae</taxon>
        <taxon>Pyrophorini</taxon>
        <taxon>Ignelater</taxon>
    </lineage>
</organism>
<gene>
    <name evidence="4" type="ORF">ILUMI_26437</name>
</gene>
<feature type="region of interest" description="Disordered" evidence="2">
    <location>
        <begin position="85"/>
        <end position="145"/>
    </location>
</feature>
<dbReference type="Pfam" id="PF00439">
    <property type="entry name" value="Bromodomain"/>
    <property type="match status" value="1"/>
</dbReference>
<dbReference type="Proteomes" id="UP000801492">
    <property type="component" value="Unassembled WGS sequence"/>
</dbReference>
<feature type="compositionally biased region" description="Polar residues" evidence="2">
    <location>
        <begin position="134"/>
        <end position="145"/>
    </location>
</feature>
<protein>
    <recommendedName>
        <fullName evidence="3">Bromo domain-containing protein</fullName>
    </recommendedName>
</protein>
<proteinExistence type="predicted"/>
<feature type="compositionally biased region" description="Polar residues" evidence="2">
    <location>
        <begin position="322"/>
        <end position="340"/>
    </location>
</feature>
<feature type="domain" description="Bromo" evidence="3">
    <location>
        <begin position="620"/>
        <end position="684"/>
    </location>
</feature>
<evidence type="ECO:0000259" key="3">
    <source>
        <dbReference type="Pfam" id="PF00439"/>
    </source>
</evidence>
<dbReference type="InterPro" id="IPR036427">
    <property type="entry name" value="Bromodomain-like_sf"/>
</dbReference>
<keyword evidence="5" id="KW-1185">Reference proteome</keyword>
<dbReference type="EMBL" id="VTPC01091087">
    <property type="protein sequence ID" value="KAF2879733.1"/>
    <property type="molecule type" value="Genomic_DNA"/>
</dbReference>
<keyword evidence="1" id="KW-0103">Bromodomain</keyword>